<name>A0A371CGX0_9APHY</name>
<evidence type="ECO:0000313" key="1">
    <source>
        <dbReference type="EMBL" id="RDX39524.1"/>
    </source>
</evidence>
<accession>A0A371CGX0</accession>
<evidence type="ECO:0000313" key="2">
    <source>
        <dbReference type="Proteomes" id="UP000256964"/>
    </source>
</evidence>
<proteinExistence type="predicted"/>
<dbReference type="AlphaFoldDB" id="A0A371CGX0"/>
<protein>
    <submittedName>
        <fullName evidence="1">Uncharacterized protein</fullName>
    </submittedName>
</protein>
<organism evidence="1 2">
    <name type="scientific">Lentinus brumalis</name>
    <dbReference type="NCBI Taxonomy" id="2498619"/>
    <lineage>
        <taxon>Eukaryota</taxon>
        <taxon>Fungi</taxon>
        <taxon>Dikarya</taxon>
        <taxon>Basidiomycota</taxon>
        <taxon>Agaricomycotina</taxon>
        <taxon>Agaricomycetes</taxon>
        <taxon>Polyporales</taxon>
        <taxon>Polyporaceae</taxon>
        <taxon>Lentinus</taxon>
    </lineage>
</organism>
<sequence length="70" mass="7599">MLLCSQNRMLRPFQSRANLLRGAVYSVEQFGALAFISCSAVRQDGVETSCSDCVTGGELPESCTEPPVRD</sequence>
<reference evidence="1 2" key="1">
    <citation type="journal article" date="2018" name="Biotechnol. Biofuels">
        <title>Integrative visual omics of the white-rot fungus Polyporus brumalis exposes the biotechnological potential of its oxidative enzymes for delignifying raw plant biomass.</title>
        <authorList>
            <person name="Miyauchi S."/>
            <person name="Rancon A."/>
            <person name="Drula E."/>
            <person name="Hage H."/>
            <person name="Chaduli D."/>
            <person name="Favel A."/>
            <person name="Grisel S."/>
            <person name="Henrissat B."/>
            <person name="Herpoel-Gimbert I."/>
            <person name="Ruiz-Duenas F.J."/>
            <person name="Chevret D."/>
            <person name="Hainaut M."/>
            <person name="Lin J."/>
            <person name="Wang M."/>
            <person name="Pangilinan J."/>
            <person name="Lipzen A."/>
            <person name="Lesage-Meessen L."/>
            <person name="Navarro D."/>
            <person name="Riley R."/>
            <person name="Grigoriev I.V."/>
            <person name="Zhou S."/>
            <person name="Raouche S."/>
            <person name="Rosso M.N."/>
        </authorList>
    </citation>
    <scope>NUCLEOTIDE SEQUENCE [LARGE SCALE GENOMIC DNA]</scope>
    <source>
        <strain evidence="1 2">BRFM 1820</strain>
    </source>
</reference>
<keyword evidence="2" id="KW-1185">Reference proteome</keyword>
<gene>
    <name evidence="1" type="ORF">OH76DRAFT_1413503</name>
</gene>
<dbReference type="Proteomes" id="UP000256964">
    <property type="component" value="Unassembled WGS sequence"/>
</dbReference>
<dbReference type="EMBL" id="KZ857780">
    <property type="protein sequence ID" value="RDX39524.1"/>
    <property type="molecule type" value="Genomic_DNA"/>
</dbReference>